<dbReference type="EMBL" id="JAKZEL010000029">
    <property type="protein sequence ID" value="KAI4529157.1"/>
    <property type="molecule type" value="Genomic_DNA"/>
</dbReference>
<dbReference type="AlphaFoldDB" id="A0AAD4TJC4"/>
<comment type="caution">
    <text evidence="4">The sequence shown here is derived from an EMBL/GenBank/DDBJ whole genome shotgun (WGS) entry which is preliminary data.</text>
</comment>
<reference evidence="4" key="1">
    <citation type="submission" date="2022-03" db="EMBL/GenBank/DDBJ databases">
        <title>Genomic analyses of argali, domestic sheep and their hybrids provide insights into chromosomal evolution, heterosis and genetic basis of agronomic traits.</title>
        <authorList>
            <person name="Li M."/>
        </authorList>
    </citation>
    <scope>NUCLEOTIDE SEQUENCE</scope>
    <source>
        <strain evidence="4">CAU-MHL-2022a</strain>
        <tissue evidence="4">Skin</tissue>
    </source>
</reference>
<dbReference type="PANTHER" id="PTHR14224:SF24">
    <property type="entry name" value="MELANOMA ANTIGEN PREFERENTIALLY EXPRESSED IN TUMORS"/>
    <property type="match status" value="1"/>
</dbReference>
<keyword evidence="1" id="KW-0433">Leucine-rich repeat</keyword>
<keyword evidence="5" id="KW-1185">Reference proteome</keyword>
<dbReference type="GO" id="GO:0005737">
    <property type="term" value="C:cytoplasm"/>
    <property type="evidence" value="ECO:0007669"/>
    <property type="project" value="TreeGrafter"/>
</dbReference>
<feature type="compositionally biased region" description="Basic and acidic residues" evidence="3">
    <location>
        <begin position="112"/>
        <end position="135"/>
    </location>
</feature>
<accession>A0AAD4TJC4</accession>
<evidence type="ECO:0000256" key="3">
    <source>
        <dbReference type="SAM" id="MobiDB-lite"/>
    </source>
</evidence>
<evidence type="ECO:0000256" key="2">
    <source>
        <dbReference type="ARBA" id="ARBA00022737"/>
    </source>
</evidence>
<name>A0AAD4TJC4_OVIAM</name>
<dbReference type="PANTHER" id="PTHR14224">
    <property type="entry name" value="SIMILAR TO PREFERENTIALLY EXPRESSED ANTIGEN IN MELANOMA-LIKE 3"/>
    <property type="match status" value="1"/>
</dbReference>
<sequence length="325" mass="36089">MEKQEKDFQIETSSFTSWYTQVNSHVEDFATTTAVTSQSHILSPLQSSYSGVMVEPSTFPVRYSDGNGNIKSYHCFGIVTPLDNTKVLLDLCLKDDTRNQTLSYLLKKAKQEDPAAPKLPEAEGLHDAHSEHQEDPEGGAAGLCRGLGGKLHLESGHFVQCLSVTLLKGVGLGKVNLTSLSLEPLQVLIKRTSATLQDLDLGECGIMDSKFRALLPSLSHCSQITTFSFCSNPICMAMLESLLHHTVGLSKQSDMLYPAPLESYEYVHSTLNLGFLSQLHARLKQLLCKAWWPIMVWFSTNPSPHCGDQIFYDIKLILYPFYMPA</sequence>
<evidence type="ECO:0000313" key="4">
    <source>
        <dbReference type="EMBL" id="KAI4529157.1"/>
    </source>
</evidence>
<dbReference type="InterPro" id="IPR032675">
    <property type="entry name" value="LRR_dom_sf"/>
</dbReference>
<keyword evidence="2" id="KW-0677">Repeat</keyword>
<feature type="region of interest" description="Disordered" evidence="3">
    <location>
        <begin position="112"/>
        <end position="139"/>
    </location>
</feature>
<proteinExistence type="predicted"/>
<evidence type="ECO:0000313" key="5">
    <source>
        <dbReference type="Proteomes" id="UP001214576"/>
    </source>
</evidence>
<evidence type="ECO:0000256" key="1">
    <source>
        <dbReference type="ARBA" id="ARBA00022614"/>
    </source>
</evidence>
<dbReference type="Gene3D" id="3.80.10.10">
    <property type="entry name" value="Ribonuclease Inhibitor"/>
    <property type="match status" value="1"/>
</dbReference>
<protein>
    <submittedName>
        <fullName evidence="4">Uncharacterized protein</fullName>
    </submittedName>
</protein>
<gene>
    <name evidence="4" type="ORF">MG293_020831</name>
</gene>
<dbReference type="Proteomes" id="UP001214576">
    <property type="component" value="Unassembled WGS sequence"/>
</dbReference>
<organism evidence="4 5">
    <name type="scientific">Ovis ammon polii</name>
    <dbReference type="NCBI Taxonomy" id="230172"/>
    <lineage>
        <taxon>Eukaryota</taxon>
        <taxon>Metazoa</taxon>
        <taxon>Chordata</taxon>
        <taxon>Craniata</taxon>
        <taxon>Vertebrata</taxon>
        <taxon>Euteleostomi</taxon>
        <taxon>Mammalia</taxon>
        <taxon>Eutheria</taxon>
        <taxon>Laurasiatheria</taxon>
        <taxon>Artiodactyla</taxon>
        <taxon>Ruminantia</taxon>
        <taxon>Pecora</taxon>
        <taxon>Bovidae</taxon>
        <taxon>Caprinae</taxon>
        <taxon>Ovis</taxon>
    </lineage>
</organism>
<dbReference type="SUPFAM" id="SSF52047">
    <property type="entry name" value="RNI-like"/>
    <property type="match status" value="1"/>
</dbReference>
<dbReference type="InterPro" id="IPR050694">
    <property type="entry name" value="LRRC14/PRAME"/>
</dbReference>